<evidence type="ECO:0000313" key="20">
    <source>
        <dbReference type="EMBL" id="SJZ70442.1"/>
    </source>
</evidence>
<reference evidence="21" key="1">
    <citation type="submission" date="2017-02" db="EMBL/GenBank/DDBJ databases">
        <authorList>
            <person name="Varghese N."/>
            <person name="Submissions S."/>
        </authorList>
    </citation>
    <scope>NUCLEOTIDE SEQUENCE [LARGE SCALE GENOMIC DNA]</scope>
    <source>
        <strain evidence="21">DSM 16521</strain>
    </source>
</reference>
<dbReference type="InterPro" id="IPR002125">
    <property type="entry name" value="CMP_dCMP_dom"/>
</dbReference>
<evidence type="ECO:0000256" key="10">
    <source>
        <dbReference type="ARBA" id="ARBA00022857"/>
    </source>
</evidence>
<evidence type="ECO:0000256" key="7">
    <source>
        <dbReference type="ARBA" id="ARBA00022723"/>
    </source>
</evidence>
<keyword evidence="8 15" id="KW-0378">Hydrolase</keyword>
<dbReference type="GO" id="GO:0050661">
    <property type="term" value="F:NADP binding"/>
    <property type="evidence" value="ECO:0007669"/>
    <property type="project" value="InterPro"/>
</dbReference>
<feature type="binding site" evidence="17">
    <location>
        <position position="186"/>
    </location>
    <ligand>
        <name>substrate</name>
    </ligand>
</feature>
<dbReference type="EC" id="3.5.4.26" evidence="15"/>
<dbReference type="NCBIfam" id="TIGR00227">
    <property type="entry name" value="ribD_Cterm"/>
    <property type="match status" value="1"/>
</dbReference>
<evidence type="ECO:0000313" key="21">
    <source>
        <dbReference type="Proteomes" id="UP000189933"/>
    </source>
</evidence>
<dbReference type="PANTHER" id="PTHR38011">
    <property type="entry name" value="DIHYDROFOLATE REDUCTASE FAMILY PROTEIN (AFU_ORTHOLOGUE AFUA_8G06820)"/>
    <property type="match status" value="1"/>
</dbReference>
<dbReference type="GO" id="GO:0008703">
    <property type="term" value="F:5-amino-6-(5-phosphoribosylamino)uracil reductase activity"/>
    <property type="evidence" value="ECO:0007669"/>
    <property type="project" value="UniProtKB-EC"/>
</dbReference>
<evidence type="ECO:0000256" key="17">
    <source>
        <dbReference type="PIRSR" id="PIRSR006769-2"/>
    </source>
</evidence>
<feature type="binding site" evidence="18">
    <location>
        <position position="102"/>
    </location>
    <ligand>
        <name>Zn(2+)</name>
        <dbReference type="ChEBI" id="CHEBI:29105"/>
        <note>catalytic</note>
    </ligand>
</feature>
<dbReference type="PIRSF" id="PIRSF006769">
    <property type="entry name" value="RibD"/>
    <property type="match status" value="1"/>
</dbReference>
<dbReference type="FunFam" id="3.40.140.10:FF:000025">
    <property type="entry name" value="Riboflavin biosynthesis protein RibD"/>
    <property type="match status" value="1"/>
</dbReference>
<comment type="catalytic activity">
    <reaction evidence="14 15">
        <text>2,5-diamino-6-hydroxy-4-(5-phosphoribosylamino)-pyrimidine + H2O + H(+) = 5-amino-6-(5-phospho-D-ribosylamino)uracil + NH4(+)</text>
        <dbReference type="Rhea" id="RHEA:21868"/>
        <dbReference type="ChEBI" id="CHEBI:15377"/>
        <dbReference type="ChEBI" id="CHEBI:15378"/>
        <dbReference type="ChEBI" id="CHEBI:28938"/>
        <dbReference type="ChEBI" id="CHEBI:58453"/>
        <dbReference type="ChEBI" id="CHEBI:58614"/>
        <dbReference type="EC" id="3.5.4.26"/>
    </reaction>
</comment>
<evidence type="ECO:0000256" key="14">
    <source>
        <dbReference type="ARBA" id="ARBA00049886"/>
    </source>
</evidence>
<dbReference type="UniPathway" id="UPA00275">
    <property type="reaction ID" value="UER00401"/>
</dbReference>
<dbReference type="InterPro" id="IPR004794">
    <property type="entry name" value="Eubact_RibD"/>
</dbReference>
<dbReference type="InterPro" id="IPR011549">
    <property type="entry name" value="RibD_C"/>
</dbReference>
<sequence length="387" mass="42098">MPRERSGVFYLWAEVVMRMRDEEYMRLALELAGRARGRTSPNPLVGCVIVKDGEIIGEGYHQKAGTPHAEVHALREAGERAAGADVYVTLEPCSHYGRTPPCADALIAAGVRRVVAAMTDPNPLVAGRGLARLREAGIQVEVGLLEKEARKLNEGWLYYISRKMPFVIWKYAMTLDGKTATRTGDSRWISSEQSRLLVHQLRNEVDGILVGSGTVLADDPALTTRLPEGGRDAVRIVVDSHGRTPPGAQVVRLAQISAAPTLIATTEQSSVTWRQQMQADGVEVLVLPEQAGRVDLTALLQELARRGLVNLLLESGGELAWSMLAAGLIQKVYAFIAPKLAGGLMAPTPLQGAGIERMAAAITMQHGEWRQIGPDFLYIGYPAREVK</sequence>
<feature type="binding site" evidence="18">
    <location>
        <position position="68"/>
    </location>
    <ligand>
        <name>Zn(2+)</name>
        <dbReference type="ChEBI" id="CHEBI:29105"/>
        <note>catalytic</note>
    </ligand>
</feature>
<feature type="binding site" evidence="17">
    <location>
        <position position="202"/>
    </location>
    <ligand>
        <name>substrate</name>
    </ligand>
</feature>
<feature type="binding site" evidence="17">
    <location>
        <position position="214"/>
    </location>
    <ligand>
        <name>NADP(+)</name>
        <dbReference type="ChEBI" id="CHEBI:58349"/>
    </ligand>
</feature>
<dbReference type="InterPro" id="IPR016193">
    <property type="entry name" value="Cytidine_deaminase-like"/>
</dbReference>
<feature type="binding site" evidence="17">
    <location>
        <position position="218"/>
    </location>
    <ligand>
        <name>NADP(+)</name>
        <dbReference type="ChEBI" id="CHEBI:58349"/>
    </ligand>
</feature>
<dbReference type="GO" id="GO:0008270">
    <property type="term" value="F:zinc ion binding"/>
    <property type="evidence" value="ECO:0007669"/>
    <property type="project" value="InterPro"/>
</dbReference>
<evidence type="ECO:0000256" key="11">
    <source>
        <dbReference type="ARBA" id="ARBA00023002"/>
    </source>
</evidence>
<feature type="binding site" evidence="17">
    <location>
        <begin position="316"/>
        <end position="322"/>
    </location>
    <ligand>
        <name>NADP(+)</name>
        <dbReference type="ChEBI" id="CHEBI:58349"/>
    </ligand>
</feature>
<keyword evidence="10 15" id="KW-0521">NADP</keyword>
<keyword evidence="11 15" id="KW-0560">Oxidoreductase</keyword>
<evidence type="ECO:0000256" key="1">
    <source>
        <dbReference type="ARBA" id="ARBA00002151"/>
    </source>
</evidence>
<feature type="binding site" evidence="17">
    <location>
        <position position="172"/>
    </location>
    <ligand>
        <name>NADP(+)</name>
        <dbReference type="ChEBI" id="CHEBI:58349"/>
    </ligand>
</feature>
<dbReference type="Pfam" id="PF01872">
    <property type="entry name" value="RibD_C"/>
    <property type="match status" value="1"/>
</dbReference>
<feature type="binding site" evidence="17">
    <location>
        <position position="188"/>
    </location>
    <ligand>
        <name>NADP(+)</name>
        <dbReference type="ChEBI" id="CHEBI:58349"/>
    </ligand>
</feature>
<evidence type="ECO:0000256" key="18">
    <source>
        <dbReference type="PIRSR" id="PIRSR006769-3"/>
    </source>
</evidence>
<dbReference type="SUPFAM" id="SSF53927">
    <property type="entry name" value="Cytidine deaminase-like"/>
    <property type="match status" value="1"/>
</dbReference>
<dbReference type="GO" id="GO:0008835">
    <property type="term" value="F:diaminohydroxyphosphoribosylaminopyrimidine deaminase activity"/>
    <property type="evidence" value="ECO:0007669"/>
    <property type="project" value="UniProtKB-EC"/>
</dbReference>
<comment type="pathway">
    <text evidence="2 15">Cofactor biosynthesis; riboflavin biosynthesis; 5-amino-6-(D-ribitylamino)uracil from GTP: step 2/4.</text>
</comment>
<evidence type="ECO:0000256" key="5">
    <source>
        <dbReference type="ARBA" id="ARBA00007417"/>
    </source>
</evidence>
<feature type="active site" description="Proton donor" evidence="16">
    <location>
        <position position="70"/>
    </location>
</feature>
<dbReference type="PROSITE" id="PS51747">
    <property type="entry name" value="CYT_DCMP_DEAMINASES_2"/>
    <property type="match status" value="1"/>
</dbReference>
<organism evidence="20 21">
    <name type="scientific">Carboxydocella sporoproducens DSM 16521</name>
    <dbReference type="NCBI Taxonomy" id="1121270"/>
    <lineage>
        <taxon>Bacteria</taxon>
        <taxon>Bacillati</taxon>
        <taxon>Bacillota</taxon>
        <taxon>Clostridia</taxon>
        <taxon>Eubacteriales</taxon>
        <taxon>Clostridiales Family XVI. Incertae Sedis</taxon>
        <taxon>Carboxydocella</taxon>
    </lineage>
</organism>
<dbReference type="PANTHER" id="PTHR38011:SF7">
    <property type="entry name" value="2,5-DIAMINO-6-RIBOSYLAMINO-4(3H)-PYRIMIDINONE 5'-PHOSPHATE REDUCTASE"/>
    <property type="match status" value="1"/>
</dbReference>
<feature type="binding site" evidence="17">
    <location>
        <position position="314"/>
    </location>
    <ligand>
        <name>substrate</name>
    </ligand>
</feature>
<dbReference type="EMBL" id="FUXM01000005">
    <property type="protein sequence ID" value="SJZ70442.1"/>
    <property type="molecule type" value="Genomic_DNA"/>
</dbReference>
<comment type="similarity">
    <text evidence="5 15">In the C-terminal section; belongs to the HTP reductase family.</text>
</comment>
<evidence type="ECO:0000256" key="6">
    <source>
        <dbReference type="ARBA" id="ARBA00022619"/>
    </source>
</evidence>
<dbReference type="InterPro" id="IPR016192">
    <property type="entry name" value="APOBEC/CMP_deaminase_Zn-bd"/>
</dbReference>
<keyword evidence="12" id="KW-0511">Multifunctional enzyme</keyword>
<dbReference type="Gene3D" id="3.40.140.10">
    <property type="entry name" value="Cytidine Deaminase, domain 2"/>
    <property type="match status" value="1"/>
</dbReference>
<evidence type="ECO:0000256" key="15">
    <source>
        <dbReference type="PIRNR" id="PIRNR006769"/>
    </source>
</evidence>
<dbReference type="PROSITE" id="PS00903">
    <property type="entry name" value="CYT_DCMP_DEAMINASES_1"/>
    <property type="match status" value="1"/>
</dbReference>
<dbReference type="GO" id="GO:0009231">
    <property type="term" value="P:riboflavin biosynthetic process"/>
    <property type="evidence" value="ECO:0007669"/>
    <property type="project" value="UniProtKB-UniPathway"/>
</dbReference>
<dbReference type="InterPro" id="IPR024072">
    <property type="entry name" value="DHFR-like_dom_sf"/>
</dbReference>
<dbReference type="Pfam" id="PF00383">
    <property type="entry name" value="dCMP_cyt_deam_1"/>
    <property type="match status" value="1"/>
</dbReference>
<evidence type="ECO:0000256" key="12">
    <source>
        <dbReference type="ARBA" id="ARBA00023268"/>
    </source>
</evidence>
<evidence type="ECO:0000256" key="3">
    <source>
        <dbReference type="ARBA" id="ARBA00004910"/>
    </source>
</evidence>
<keyword evidence="21" id="KW-1185">Reference proteome</keyword>
<feature type="binding site" evidence="17">
    <location>
        <position position="225"/>
    </location>
    <ligand>
        <name>substrate</name>
    </ligand>
</feature>
<proteinExistence type="inferred from homology"/>
<evidence type="ECO:0000256" key="4">
    <source>
        <dbReference type="ARBA" id="ARBA00005259"/>
    </source>
</evidence>
<dbReference type="AlphaFoldDB" id="A0A1T4MTX6"/>
<evidence type="ECO:0000256" key="8">
    <source>
        <dbReference type="ARBA" id="ARBA00022801"/>
    </source>
</evidence>
<keyword evidence="9 15" id="KW-0862">Zinc</keyword>
<feature type="domain" description="CMP/dCMP-type deaminase" evidence="19">
    <location>
        <begin position="19"/>
        <end position="141"/>
    </location>
</feature>
<feature type="binding site" evidence="17">
    <location>
        <position position="222"/>
    </location>
    <ligand>
        <name>substrate</name>
    </ligand>
</feature>
<feature type="binding site" evidence="18">
    <location>
        <position position="93"/>
    </location>
    <ligand>
        <name>Zn(2+)</name>
        <dbReference type="ChEBI" id="CHEBI:29105"/>
        <note>catalytic</note>
    </ligand>
</feature>
<evidence type="ECO:0000256" key="16">
    <source>
        <dbReference type="PIRSR" id="PIRSR006769-1"/>
    </source>
</evidence>
<comment type="similarity">
    <text evidence="4 15">In the N-terminal section; belongs to the cytidine and deoxycytidylate deaminase family.</text>
</comment>
<dbReference type="CDD" id="cd01284">
    <property type="entry name" value="Riboflavin_deaminase-reductase"/>
    <property type="match status" value="1"/>
</dbReference>
<keyword evidence="6 15" id="KW-0686">Riboflavin biosynthesis</keyword>
<comment type="function">
    <text evidence="1 15">Converts 2,5-diamino-6-(ribosylamino)-4(3h)-pyrimidinone 5'-phosphate into 5-amino-6-(ribosylamino)-2,4(1h,3h)-pyrimidinedione 5'-phosphate.</text>
</comment>
<comment type="catalytic activity">
    <reaction evidence="13 15">
        <text>5-amino-6-(5-phospho-D-ribitylamino)uracil + NADP(+) = 5-amino-6-(5-phospho-D-ribosylamino)uracil + NADPH + H(+)</text>
        <dbReference type="Rhea" id="RHEA:17845"/>
        <dbReference type="ChEBI" id="CHEBI:15378"/>
        <dbReference type="ChEBI" id="CHEBI:57783"/>
        <dbReference type="ChEBI" id="CHEBI:58349"/>
        <dbReference type="ChEBI" id="CHEBI:58421"/>
        <dbReference type="ChEBI" id="CHEBI:58453"/>
        <dbReference type="EC" id="1.1.1.193"/>
    </reaction>
</comment>
<evidence type="ECO:0000256" key="2">
    <source>
        <dbReference type="ARBA" id="ARBA00004882"/>
    </source>
</evidence>
<accession>A0A1T4MTX6</accession>
<dbReference type="SUPFAM" id="SSF53597">
    <property type="entry name" value="Dihydrofolate reductase-like"/>
    <property type="match status" value="1"/>
</dbReference>
<dbReference type="Gene3D" id="3.40.430.10">
    <property type="entry name" value="Dihydrofolate Reductase, subunit A"/>
    <property type="match status" value="1"/>
</dbReference>
<protein>
    <recommendedName>
        <fullName evidence="15">Riboflavin biosynthesis protein RibD</fullName>
    </recommendedName>
    <domain>
        <recommendedName>
            <fullName evidence="15">Diaminohydroxyphosphoribosylaminopyrimidine deaminase</fullName>
            <shortName evidence="15">DRAP deaminase</shortName>
            <ecNumber evidence="15">3.5.4.26</ecNumber>
        </recommendedName>
        <alternativeName>
            <fullName evidence="15">Riboflavin-specific deaminase</fullName>
        </alternativeName>
    </domain>
    <domain>
        <recommendedName>
            <fullName evidence="15">5-amino-6-(5-phosphoribosylamino)uracil reductase</fullName>
            <ecNumber evidence="15">1.1.1.193</ecNumber>
        </recommendedName>
        <alternativeName>
            <fullName evidence="15">HTP reductase</fullName>
        </alternativeName>
    </domain>
</protein>
<comment type="cofactor">
    <cofactor evidence="15 18">
        <name>Zn(2+)</name>
        <dbReference type="ChEBI" id="CHEBI:29105"/>
    </cofactor>
    <text evidence="15 18">Binds 1 zinc ion.</text>
</comment>
<gene>
    <name evidence="20" type="ORF">SAMN02745885_00709</name>
</gene>
<evidence type="ECO:0000256" key="13">
    <source>
        <dbReference type="ARBA" id="ARBA00049861"/>
    </source>
</evidence>
<evidence type="ECO:0000259" key="19">
    <source>
        <dbReference type="PROSITE" id="PS51747"/>
    </source>
</evidence>
<dbReference type="Proteomes" id="UP000189933">
    <property type="component" value="Unassembled WGS sequence"/>
</dbReference>
<dbReference type="InterPro" id="IPR002734">
    <property type="entry name" value="RibDG_C"/>
</dbReference>
<name>A0A1T4MTX6_9FIRM</name>
<feature type="binding site" evidence="17">
    <location>
        <position position="240"/>
    </location>
    <ligand>
        <name>NADP(+)</name>
        <dbReference type="ChEBI" id="CHEBI:58349"/>
    </ligand>
</feature>
<dbReference type="EC" id="1.1.1.193" evidence="15"/>
<comment type="pathway">
    <text evidence="3 15">Cofactor biosynthesis; riboflavin biosynthesis; 5-amino-6-(D-ribitylamino)uracil from GTP: step 3/4.</text>
</comment>
<keyword evidence="7 15" id="KW-0479">Metal-binding</keyword>
<dbReference type="InterPro" id="IPR050765">
    <property type="entry name" value="Riboflavin_Biosynth_HTPR"/>
</dbReference>
<evidence type="ECO:0000256" key="9">
    <source>
        <dbReference type="ARBA" id="ARBA00022833"/>
    </source>
</evidence>
<dbReference type="NCBIfam" id="TIGR00326">
    <property type="entry name" value="eubact_ribD"/>
    <property type="match status" value="1"/>
</dbReference>